<dbReference type="AlphaFoldDB" id="A0A5D6UXN1"/>
<sequence length="218" mass="23446">MFRPTTTAARGAASLASASLFICLLSSCDSQRSTIESTPELSQSSAPTAPATTVSFRKELAADDLRFLVQTTGEGSSRQLSVRAEKNGRELTTTTQALDGTVTDAVVTNLNEDKYPELLVFVRDAGTGSYGQLVGYEFMNQGRKPVALPALRGKAATGYQGHDEFRIEGRELLRTFPVFQEADANCCPSGGKRTVRYQLAGTGLTFQQLTFADDLSAK</sequence>
<dbReference type="PROSITE" id="PS51257">
    <property type="entry name" value="PROKAR_LIPOPROTEIN"/>
    <property type="match status" value="1"/>
</dbReference>
<gene>
    <name evidence="1" type="ORF">FY528_14225</name>
</gene>
<evidence type="ECO:0000313" key="2">
    <source>
        <dbReference type="Proteomes" id="UP000322791"/>
    </source>
</evidence>
<dbReference type="Proteomes" id="UP000322791">
    <property type="component" value="Unassembled WGS sequence"/>
</dbReference>
<evidence type="ECO:0000313" key="1">
    <source>
        <dbReference type="EMBL" id="TYZ07850.1"/>
    </source>
</evidence>
<name>A0A5D6UXN1_9BACT</name>
<dbReference type="RefSeq" id="WP_149071699.1">
    <property type="nucleotide sequence ID" value="NZ_VTHL01000015.1"/>
</dbReference>
<keyword evidence="2" id="KW-1185">Reference proteome</keyword>
<protein>
    <submittedName>
        <fullName evidence="1">Uncharacterized protein</fullName>
    </submittedName>
</protein>
<dbReference type="InterPro" id="IPR038643">
    <property type="entry name" value="PliI_sf"/>
</dbReference>
<comment type="caution">
    <text evidence="1">The sequence shown here is derived from an EMBL/GenBank/DDBJ whole genome shotgun (WGS) entry which is preliminary data.</text>
</comment>
<proteinExistence type="predicted"/>
<dbReference type="EMBL" id="VTHL01000015">
    <property type="protein sequence ID" value="TYZ07850.1"/>
    <property type="molecule type" value="Genomic_DNA"/>
</dbReference>
<dbReference type="Gene3D" id="2.40.128.460">
    <property type="entry name" value="Periplasmic lysozyme inhibitor of I-type lysozyme"/>
    <property type="match status" value="1"/>
</dbReference>
<organism evidence="1 2">
    <name type="scientific">Hymenobacter lutimineralis</name>
    <dbReference type="NCBI Taxonomy" id="2606448"/>
    <lineage>
        <taxon>Bacteria</taxon>
        <taxon>Pseudomonadati</taxon>
        <taxon>Bacteroidota</taxon>
        <taxon>Cytophagia</taxon>
        <taxon>Cytophagales</taxon>
        <taxon>Hymenobacteraceae</taxon>
        <taxon>Hymenobacter</taxon>
    </lineage>
</organism>
<reference evidence="1 2" key="1">
    <citation type="submission" date="2019-08" db="EMBL/GenBank/DDBJ databases">
        <authorList>
            <person name="Seo M.-J."/>
        </authorList>
    </citation>
    <scope>NUCLEOTIDE SEQUENCE [LARGE SCALE GENOMIC DNA]</scope>
    <source>
        <strain evidence="1 2">KIGAM108</strain>
    </source>
</reference>
<accession>A0A5D6UXN1</accession>